<dbReference type="InterPro" id="IPR049676">
    <property type="entry name" value="QatC"/>
</dbReference>
<dbReference type="SUPFAM" id="SSF52402">
    <property type="entry name" value="Adenine nucleotide alpha hydrolases-like"/>
    <property type="match status" value="1"/>
</dbReference>
<dbReference type="RefSeq" id="WP_062686412.1">
    <property type="nucleotide sequence ID" value="NZ_KQ758630.1"/>
</dbReference>
<evidence type="ECO:0000313" key="2">
    <source>
        <dbReference type="Proteomes" id="UP000053681"/>
    </source>
</evidence>
<protein>
    <submittedName>
        <fullName evidence="1">Uncharacterized protein</fullName>
    </submittedName>
</protein>
<evidence type="ECO:0000313" key="1">
    <source>
        <dbReference type="EMBL" id="KSU89220.1"/>
    </source>
</evidence>
<accession>A0A0V8JQ88</accession>
<dbReference type="InterPro" id="IPR014729">
    <property type="entry name" value="Rossmann-like_a/b/a_fold"/>
</dbReference>
<keyword evidence="2" id="KW-1185">Reference proteome</keyword>
<dbReference type="Gene3D" id="3.40.50.620">
    <property type="entry name" value="HUPs"/>
    <property type="match status" value="1"/>
</dbReference>
<organism evidence="1 2">
    <name type="scientific">Priestia veravalensis</name>
    <dbReference type="NCBI Taxonomy" id="1414648"/>
    <lineage>
        <taxon>Bacteria</taxon>
        <taxon>Bacillati</taxon>
        <taxon>Bacillota</taxon>
        <taxon>Bacilli</taxon>
        <taxon>Bacillales</taxon>
        <taxon>Bacillaceae</taxon>
        <taxon>Priestia</taxon>
    </lineage>
</organism>
<dbReference type="AlphaFoldDB" id="A0A0V8JQ88"/>
<comment type="caution">
    <text evidence="1">The sequence shown here is derived from an EMBL/GenBank/DDBJ whole genome shotgun (WGS) entry which is preliminary data.</text>
</comment>
<dbReference type="EMBL" id="LNQP01000008">
    <property type="protein sequence ID" value="KSU89220.1"/>
    <property type="molecule type" value="Genomic_DNA"/>
</dbReference>
<dbReference type="NCBIfam" id="NF041925">
    <property type="entry name" value="QatC"/>
    <property type="match status" value="1"/>
</dbReference>
<name>A0A0V8JQ88_9BACI</name>
<reference evidence="1 2" key="1">
    <citation type="submission" date="2015-11" db="EMBL/GenBank/DDBJ databases">
        <title>Bacillus caseinolyticus sp nov.</title>
        <authorList>
            <person name="Dastager S.G."/>
            <person name="Mawlankar R."/>
        </authorList>
    </citation>
    <scope>NUCLEOTIDE SEQUENCE [LARGE SCALE GENOMIC DNA]</scope>
    <source>
        <strain evidence="1 2">SGD-V-76</strain>
    </source>
</reference>
<gene>
    <name evidence="1" type="ORF">AS180_03570</name>
</gene>
<sequence length="484" mass="55524">MFNIWINKQDDDLANSGNQTENLLVFNLFDKNNKSNVKTDAEQLWRRFGCQSLSDISEDLLVIAISVFCADKRIPRKKSTDNWTRRIKLHLPVLEVEKWTVVKNELEKTLRFLSGDNWTFEFRQSTSKFRSNKKNTKYKLIDKQKYDSVSLFSGGLDSFCGALTLSEKQKNTCFVGFREYNLLTSRQHELFNEIDKAYPAINKELILFNANPLAPIQWNGEKGRLGAESSSRSRSFLFLAGAVAIASIIGEGTPVFIPENGFIGINVPLTDSRSGSCSTRTTHPIFLKTLNQILQLVGLNHTIKNFYWDKSKGEIVAEHTEKLVFQNNAHRTLSCSHPCLSRYDRKYDKSIEIPCNCGYCYPCLIRRASFLAIGKDNTVYNSVYKLNSKFLTQYSKLQGRASDLKAVLFSLRRYFKHKDDKEYIRTLLVRQGPLSMDEITSYERLYHKSMNELLEMLKFEDAQSGGGLIEYLGLKDLIEDAQLS</sequence>
<dbReference type="Proteomes" id="UP000053681">
    <property type="component" value="Unassembled WGS sequence"/>
</dbReference>
<proteinExistence type="predicted"/>